<dbReference type="InterPro" id="IPR036397">
    <property type="entry name" value="RNaseH_sf"/>
</dbReference>
<evidence type="ECO:0000256" key="1">
    <source>
        <dbReference type="PROSITE-ProRule" id="PRU00047"/>
    </source>
</evidence>
<evidence type="ECO:0000313" key="4">
    <source>
        <dbReference type="Proteomes" id="UP001443914"/>
    </source>
</evidence>
<sequence>MTDSEMNDVSGNSQSLYAAYDDPLFFHQFDGNNFVTWKRDVYHTLIAKNKKGFVDRSCKKPSKTDKTYHQWIRCELMVLKWILNSVVRNIRESLQYACSSKELWNEIIDRYGQTNSLEIFQLKKELSDLSQDNSSLVDYYSSLKHTWETIDSLDLVPMCTCGVLDSCTCNLLKRIVERKANTKLIQFLMGLNDSYEAMKTHVERQKLIHDSVETVVDATAFTSNTSSDAPSLSWKKPKYSESTECGHCGRNGHAQENCFRLKHASANKHFRGNSKALLVVLDIKTHLGSDPLTDGFDSAQGRYGVQLSSETMDGLTFSEMSAPLSSVNFAGIICSSQVCSTSHSFHARKWIINTRASDYMTSDITLLHDICSLHSPILVSLPDGSVKQVYKFRKVILTSTITLLNVLLSNVMAVFNSSHCFYGLSSKATLATGFKQGDLYWFTPTLSTATLTEPSMSVSTCNKSGTLLELHARLGHSSIEKLKHVTVYALPFYRSSSYSSHYFDLIHMDVWGPYRVHSISDARVERKHRHLLETARSLRFHANLPIKFWGKCILTATYLINKMPTKLLLEVSL</sequence>
<organism evidence="3 4">
    <name type="scientific">Saponaria officinalis</name>
    <name type="common">Common soapwort</name>
    <name type="synonym">Lychnis saponaria</name>
    <dbReference type="NCBI Taxonomy" id="3572"/>
    <lineage>
        <taxon>Eukaryota</taxon>
        <taxon>Viridiplantae</taxon>
        <taxon>Streptophyta</taxon>
        <taxon>Embryophyta</taxon>
        <taxon>Tracheophyta</taxon>
        <taxon>Spermatophyta</taxon>
        <taxon>Magnoliopsida</taxon>
        <taxon>eudicotyledons</taxon>
        <taxon>Gunneridae</taxon>
        <taxon>Pentapetalae</taxon>
        <taxon>Caryophyllales</taxon>
        <taxon>Caryophyllaceae</taxon>
        <taxon>Caryophylleae</taxon>
        <taxon>Saponaria</taxon>
    </lineage>
</organism>
<protein>
    <recommendedName>
        <fullName evidence="2">CCHC-type domain-containing protein</fullName>
    </recommendedName>
</protein>
<name>A0AAW1KB59_SAPOF</name>
<gene>
    <name evidence="3" type="ORF">RND81_06G097900</name>
</gene>
<dbReference type="PANTHER" id="PTHR37610:SF40">
    <property type="entry name" value="OS01G0909600 PROTEIN"/>
    <property type="match status" value="1"/>
</dbReference>
<dbReference type="GO" id="GO:0003676">
    <property type="term" value="F:nucleic acid binding"/>
    <property type="evidence" value="ECO:0007669"/>
    <property type="project" value="InterPro"/>
</dbReference>
<dbReference type="AlphaFoldDB" id="A0AAW1KB59"/>
<evidence type="ECO:0000259" key="2">
    <source>
        <dbReference type="PROSITE" id="PS50158"/>
    </source>
</evidence>
<evidence type="ECO:0000313" key="3">
    <source>
        <dbReference type="EMBL" id="KAK9714485.1"/>
    </source>
</evidence>
<dbReference type="GO" id="GO:0008270">
    <property type="term" value="F:zinc ion binding"/>
    <property type="evidence" value="ECO:0007669"/>
    <property type="project" value="UniProtKB-KW"/>
</dbReference>
<reference evidence="3" key="1">
    <citation type="submission" date="2024-03" db="EMBL/GenBank/DDBJ databases">
        <title>WGS assembly of Saponaria officinalis var. Norfolk2.</title>
        <authorList>
            <person name="Jenkins J."/>
            <person name="Shu S."/>
            <person name="Grimwood J."/>
            <person name="Barry K."/>
            <person name="Goodstein D."/>
            <person name="Schmutz J."/>
            <person name="Leebens-Mack J."/>
            <person name="Osbourn A."/>
        </authorList>
    </citation>
    <scope>NUCLEOTIDE SEQUENCE [LARGE SCALE GENOMIC DNA]</scope>
    <source>
        <strain evidence="3">JIC</strain>
    </source>
</reference>
<dbReference type="InterPro" id="IPR012337">
    <property type="entry name" value="RNaseH-like_sf"/>
</dbReference>
<keyword evidence="1" id="KW-0863">Zinc-finger</keyword>
<dbReference type="PROSITE" id="PS50158">
    <property type="entry name" value="ZF_CCHC"/>
    <property type="match status" value="1"/>
</dbReference>
<proteinExistence type="predicted"/>
<keyword evidence="1" id="KW-0479">Metal-binding</keyword>
<dbReference type="PANTHER" id="PTHR37610">
    <property type="entry name" value="CCHC-TYPE DOMAIN-CONTAINING PROTEIN"/>
    <property type="match status" value="1"/>
</dbReference>
<feature type="domain" description="CCHC-type" evidence="2">
    <location>
        <begin position="245"/>
        <end position="258"/>
    </location>
</feature>
<dbReference type="InterPro" id="IPR029472">
    <property type="entry name" value="Copia-like_N"/>
</dbReference>
<dbReference type="SUPFAM" id="SSF53098">
    <property type="entry name" value="Ribonuclease H-like"/>
    <property type="match status" value="1"/>
</dbReference>
<accession>A0AAW1KB59</accession>
<keyword evidence="1" id="KW-0862">Zinc</keyword>
<comment type="caution">
    <text evidence="3">The sequence shown here is derived from an EMBL/GenBank/DDBJ whole genome shotgun (WGS) entry which is preliminary data.</text>
</comment>
<dbReference type="InterPro" id="IPR001878">
    <property type="entry name" value="Znf_CCHC"/>
</dbReference>
<dbReference type="Proteomes" id="UP001443914">
    <property type="component" value="Unassembled WGS sequence"/>
</dbReference>
<dbReference type="Pfam" id="PF14244">
    <property type="entry name" value="Retrotran_gag_3"/>
    <property type="match status" value="1"/>
</dbReference>
<keyword evidence="4" id="KW-1185">Reference proteome</keyword>
<dbReference type="EMBL" id="JBDFQZ010000006">
    <property type="protein sequence ID" value="KAK9714485.1"/>
    <property type="molecule type" value="Genomic_DNA"/>
</dbReference>
<dbReference type="Gene3D" id="3.30.420.10">
    <property type="entry name" value="Ribonuclease H-like superfamily/Ribonuclease H"/>
    <property type="match status" value="1"/>
</dbReference>